<dbReference type="OMA" id="TISHINL"/>
<organism evidence="3 4">
    <name type="scientific">Blomia tropicalis</name>
    <name type="common">Mite</name>
    <dbReference type="NCBI Taxonomy" id="40697"/>
    <lineage>
        <taxon>Eukaryota</taxon>
        <taxon>Metazoa</taxon>
        <taxon>Ecdysozoa</taxon>
        <taxon>Arthropoda</taxon>
        <taxon>Chelicerata</taxon>
        <taxon>Arachnida</taxon>
        <taxon>Acari</taxon>
        <taxon>Acariformes</taxon>
        <taxon>Sarcoptiformes</taxon>
        <taxon>Astigmata</taxon>
        <taxon>Glycyphagoidea</taxon>
        <taxon>Echimyopodidae</taxon>
        <taxon>Blomia</taxon>
    </lineage>
</organism>
<gene>
    <name evidence="3" type="ORF">RDWZM_002496</name>
</gene>
<accession>A0A9Q0MDK5</accession>
<evidence type="ECO:0000313" key="3">
    <source>
        <dbReference type="EMBL" id="KAJ6223951.1"/>
    </source>
</evidence>
<feature type="domain" description="Ras-GEF" evidence="2">
    <location>
        <begin position="509"/>
        <end position="624"/>
    </location>
</feature>
<comment type="caution">
    <text evidence="3">The sequence shown here is derived from an EMBL/GenBank/DDBJ whole genome shotgun (WGS) entry which is preliminary data.</text>
</comment>
<feature type="region of interest" description="Disordered" evidence="1">
    <location>
        <begin position="44"/>
        <end position="81"/>
    </location>
</feature>
<dbReference type="EMBL" id="JAPWDV010000001">
    <property type="protein sequence ID" value="KAJ6223951.1"/>
    <property type="molecule type" value="Genomic_DNA"/>
</dbReference>
<proteinExistence type="predicted"/>
<keyword evidence="4" id="KW-1185">Reference proteome</keyword>
<dbReference type="Gene3D" id="1.10.840.10">
    <property type="entry name" value="Ras guanine-nucleotide exchange factors catalytic domain"/>
    <property type="match status" value="1"/>
</dbReference>
<dbReference type="SUPFAM" id="SSF48366">
    <property type="entry name" value="Ras GEF"/>
    <property type="match status" value="1"/>
</dbReference>
<name>A0A9Q0MDK5_BLOTA</name>
<dbReference type="InterPro" id="IPR001895">
    <property type="entry name" value="RASGEF_cat_dom"/>
</dbReference>
<evidence type="ECO:0000313" key="4">
    <source>
        <dbReference type="Proteomes" id="UP001142055"/>
    </source>
</evidence>
<protein>
    <recommendedName>
        <fullName evidence="2">Ras-GEF domain-containing protein</fullName>
    </recommendedName>
</protein>
<reference evidence="3" key="1">
    <citation type="submission" date="2022-12" db="EMBL/GenBank/DDBJ databases">
        <title>Genome assemblies of Blomia tropicalis.</title>
        <authorList>
            <person name="Cui Y."/>
        </authorList>
    </citation>
    <scope>NUCLEOTIDE SEQUENCE</scope>
    <source>
        <tissue evidence="3">Adult mites</tissue>
    </source>
</reference>
<dbReference type="GO" id="GO:0005085">
    <property type="term" value="F:guanyl-nucleotide exchange factor activity"/>
    <property type="evidence" value="ECO:0007669"/>
    <property type="project" value="InterPro"/>
</dbReference>
<dbReference type="InterPro" id="IPR023578">
    <property type="entry name" value="Ras_GEF_dom_sf"/>
</dbReference>
<dbReference type="AlphaFoldDB" id="A0A9Q0MDK5"/>
<sequence>MDCRPATLVVPSNVTLSDAKFSISNWSVNNFLSTARHRISSMASSLATSSSGDTQSIASSIRRRGSWSPTDQASSYHYRSVPKQQHVKRGSFIYSIENNVSRSTSLSSRQHFNRQSSNSLCTLRTAELPTISHINLGNGVKCKAKPSSKYETTSFQISAVKSGSLESVDFDEDDSESSTSSSSSDLENRFPITISSSIDCSPLEEECPYFSSSPDINCLDEKFVHDFGYHSLDEIELYNQLHKILELQQKSISLNENDQATGKRGCSKNVSRFGLGYEDHCKFPLVLPVFINECLQKRSSFITWEYIKLQADAELCRWEYSTLQNLRNRFHDVPIIGTPIDNVCPDSNLFLRTLCYQLVLEGNFRTIANHEKNRALKRWNSIDDIYTLNSKHKIEPEFIGAKVCGESLSKKESFNNESLVLGMKCLKRSKKMEVSKNRRKQQQFSNNFLFNELSILVEQSKPVQLSMYLTRYYLDQFQAGFDIYMLAQLVLIKDIASLNRLKTNQNLRQTLLNLLTFDDIVVTVIGAHFRNQRTPKQQAGALASMIETACLLRQLRNFYGLNVIVGAMQSLPLYSMKQAWQYLAIHMPVHFRDLKRLYRLCRRLENSILGTNKPHIPSLSNVINRLRLGCVISWDLYEANRRFVEHPSIAEWLQTEVMDVNIKKREKAKQMDNVYKRTFVNQSLFARLTYDPLAESYLTNSDPIQLINYQEFPSNWRGRYVPAIPERYLQKLLQSGSFTNMVEYFFYKPIEEYQLADF</sequence>
<dbReference type="InterPro" id="IPR036964">
    <property type="entry name" value="RASGEF_cat_dom_sf"/>
</dbReference>
<dbReference type="Pfam" id="PF00617">
    <property type="entry name" value="RasGEF"/>
    <property type="match status" value="1"/>
</dbReference>
<evidence type="ECO:0000259" key="2">
    <source>
        <dbReference type="Pfam" id="PF00617"/>
    </source>
</evidence>
<dbReference type="Proteomes" id="UP001142055">
    <property type="component" value="Chromosome 1"/>
</dbReference>
<feature type="region of interest" description="Disordered" evidence="1">
    <location>
        <begin position="167"/>
        <end position="187"/>
    </location>
</feature>
<dbReference type="GO" id="GO:0007264">
    <property type="term" value="P:small GTPase-mediated signal transduction"/>
    <property type="evidence" value="ECO:0007669"/>
    <property type="project" value="InterPro"/>
</dbReference>
<evidence type="ECO:0000256" key="1">
    <source>
        <dbReference type="SAM" id="MobiDB-lite"/>
    </source>
</evidence>
<feature type="compositionally biased region" description="Polar residues" evidence="1">
    <location>
        <begin position="67"/>
        <end position="77"/>
    </location>
</feature>
<feature type="compositionally biased region" description="Low complexity" evidence="1">
    <location>
        <begin position="44"/>
        <end position="56"/>
    </location>
</feature>